<reference evidence="5" key="1">
    <citation type="submission" date="2019-02" db="EMBL/GenBank/DDBJ databases">
        <title>A novel Candidatus Liberibacter species associated with the New Zealand native fuchsia psyllid, Ctenarytaina fuchsiae.</title>
        <authorList>
            <person name="Thompson S.M."/>
            <person name="Jorgensen N."/>
            <person name="David C."/>
            <person name="Bulman S.R."/>
            <person name="Smith G.R."/>
        </authorList>
    </citation>
    <scope>NUCLEOTIDE SEQUENCE</scope>
    <source>
        <strain evidence="5">Oxford</strain>
    </source>
</reference>
<evidence type="ECO:0000256" key="3">
    <source>
        <dbReference type="HAMAP-Rule" id="MF_00580"/>
    </source>
</evidence>
<comment type="subunit">
    <text evidence="3">Heptamer of 7 subunits arranged in a ring. Interacts with the chaperonin GroEL.</text>
</comment>
<dbReference type="CDD" id="cd00320">
    <property type="entry name" value="cpn10"/>
    <property type="match status" value="1"/>
</dbReference>
<dbReference type="Proteomes" id="UP000736856">
    <property type="component" value="Unassembled WGS sequence"/>
</dbReference>
<dbReference type="AlphaFoldDB" id="A0A937AJ83"/>
<protein>
    <recommendedName>
        <fullName evidence="3">Co-chaperonin GroES</fullName>
    </recommendedName>
    <alternativeName>
        <fullName evidence="3">10 kDa chaperonin</fullName>
    </alternativeName>
    <alternativeName>
        <fullName evidence="3">Chaperonin-10</fullName>
        <shortName evidence="3">Cpn10</shortName>
    </alternativeName>
</protein>
<dbReference type="InterPro" id="IPR020818">
    <property type="entry name" value="Chaperonin_GroES"/>
</dbReference>
<comment type="function">
    <text evidence="3 4">Together with the chaperonin GroEL, plays an essential role in assisting protein folding. The GroEL-GroES system forms a nano-cage that allows encapsulation of the non-native substrate proteins and provides a physical environment optimized to promote and accelerate protein folding. GroES binds to the apical surface of the GroEL ring, thereby capping the opening of the GroEL channel.</text>
</comment>
<comment type="caution">
    <text evidence="5">The sequence shown here is derived from an EMBL/GenBank/DDBJ whole genome shotgun (WGS) entry which is preliminary data.</text>
</comment>
<dbReference type="PANTHER" id="PTHR10772:SF58">
    <property type="entry name" value="CO-CHAPERONIN GROES"/>
    <property type="match status" value="1"/>
</dbReference>
<dbReference type="SMART" id="SM00883">
    <property type="entry name" value="Cpn10"/>
    <property type="match status" value="1"/>
</dbReference>
<dbReference type="EMBL" id="SEOL01000005">
    <property type="protein sequence ID" value="MBL0849069.1"/>
    <property type="molecule type" value="Genomic_DNA"/>
</dbReference>
<evidence type="ECO:0000256" key="4">
    <source>
        <dbReference type="RuleBase" id="RU000535"/>
    </source>
</evidence>
<gene>
    <name evidence="3" type="primary">groES</name>
    <name evidence="3" type="synonym">groS</name>
    <name evidence="5" type="ORF">EU981_03180</name>
</gene>
<dbReference type="Pfam" id="PF00166">
    <property type="entry name" value="Cpn10"/>
    <property type="match status" value="1"/>
</dbReference>
<dbReference type="NCBIfam" id="NF001533">
    <property type="entry name" value="PRK00364.2-4"/>
    <property type="match status" value="1"/>
</dbReference>
<evidence type="ECO:0000256" key="2">
    <source>
        <dbReference type="ARBA" id="ARBA00023186"/>
    </source>
</evidence>
<evidence type="ECO:0000256" key="1">
    <source>
        <dbReference type="ARBA" id="ARBA00006975"/>
    </source>
</evidence>
<dbReference type="PRINTS" id="PR00297">
    <property type="entry name" value="CHAPERONIN10"/>
</dbReference>
<name>A0A937AJ83_9HYPH</name>
<dbReference type="HAMAP" id="MF_00580">
    <property type="entry name" value="CH10"/>
    <property type="match status" value="1"/>
</dbReference>
<sequence length="101" mass="11025">MVGKHKRCLRPTRGRVAVRRLESEMVTSGGIIIPDTAAEKPCEGEVIWVGEGVRDQAGNVVPPEVKTGDIVIFGKWSGTEIKIDGNEYLIMQESDIMGIMA</sequence>
<dbReference type="Gene3D" id="2.30.33.40">
    <property type="entry name" value="GroES chaperonin"/>
    <property type="match status" value="1"/>
</dbReference>
<dbReference type="GO" id="GO:0051082">
    <property type="term" value="F:unfolded protein binding"/>
    <property type="evidence" value="ECO:0007669"/>
    <property type="project" value="TreeGrafter"/>
</dbReference>
<dbReference type="GO" id="GO:0005524">
    <property type="term" value="F:ATP binding"/>
    <property type="evidence" value="ECO:0007669"/>
    <property type="project" value="InterPro"/>
</dbReference>
<dbReference type="NCBIfam" id="NF001529">
    <property type="entry name" value="PRK00364.1-5"/>
    <property type="match status" value="1"/>
</dbReference>
<comment type="subcellular location">
    <subcellularLocation>
        <location evidence="3">Cytoplasm</location>
    </subcellularLocation>
</comment>
<dbReference type="InterPro" id="IPR011032">
    <property type="entry name" value="GroES-like_sf"/>
</dbReference>
<dbReference type="SUPFAM" id="SSF50129">
    <property type="entry name" value="GroES-like"/>
    <property type="match status" value="1"/>
</dbReference>
<evidence type="ECO:0000313" key="6">
    <source>
        <dbReference type="Proteomes" id="UP000736856"/>
    </source>
</evidence>
<comment type="similarity">
    <text evidence="1 3 4">Belongs to the GroES chaperonin family.</text>
</comment>
<evidence type="ECO:0000313" key="5">
    <source>
        <dbReference type="EMBL" id="MBL0849069.1"/>
    </source>
</evidence>
<dbReference type="PANTHER" id="PTHR10772">
    <property type="entry name" value="10 KDA HEAT SHOCK PROTEIN"/>
    <property type="match status" value="1"/>
</dbReference>
<dbReference type="GO" id="GO:0051087">
    <property type="term" value="F:protein-folding chaperone binding"/>
    <property type="evidence" value="ECO:0007669"/>
    <property type="project" value="TreeGrafter"/>
</dbReference>
<keyword evidence="2 3" id="KW-0143">Chaperone</keyword>
<dbReference type="InterPro" id="IPR037124">
    <property type="entry name" value="Chaperonin_GroES_sf"/>
</dbReference>
<dbReference type="NCBIfam" id="NF001531">
    <property type="entry name" value="PRK00364.2-2"/>
    <property type="match status" value="1"/>
</dbReference>
<dbReference type="GO" id="GO:0046872">
    <property type="term" value="F:metal ion binding"/>
    <property type="evidence" value="ECO:0007669"/>
    <property type="project" value="TreeGrafter"/>
</dbReference>
<dbReference type="GO" id="GO:0044183">
    <property type="term" value="F:protein folding chaperone"/>
    <property type="evidence" value="ECO:0007669"/>
    <property type="project" value="InterPro"/>
</dbReference>
<dbReference type="FunFam" id="2.30.33.40:FF:000001">
    <property type="entry name" value="10 kDa chaperonin"/>
    <property type="match status" value="1"/>
</dbReference>
<dbReference type="GO" id="GO:0005737">
    <property type="term" value="C:cytoplasm"/>
    <property type="evidence" value="ECO:0007669"/>
    <property type="project" value="UniProtKB-SubCell"/>
</dbReference>
<keyword evidence="3" id="KW-0963">Cytoplasm</keyword>
<organism evidence="5 6">
    <name type="scientific">Candidatus Liberibacter ctenarytainae</name>
    <dbReference type="NCBI Taxonomy" id="2020335"/>
    <lineage>
        <taxon>Bacteria</taxon>
        <taxon>Pseudomonadati</taxon>
        <taxon>Pseudomonadota</taxon>
        <taxon>Alphaproteobacteria</taxon>
        <taxon>Hyphomicrobiales</taxon>
        <taxon>Rhizobiaceae</taxon>
        <taxon>Liberibacter</taxon>
    </lineage>
</organism>
<accession>A0A937AJ83</accession>
<proteinExistence type="inferred from homology"/>